<protein>
    <submittedName>
        <fullName evidence="2">Uncharacterized protein</fullName>
    </submittedName>
</protein>
<dbReference type="RefSeq" id="WP_179719203.1">
    <property type="nucleotide sequence ID" value="NZ_JACBZT010000001.1"/>
</dbReference>
<organism evidence="2 3">
    <name type="scientific">Petropleomorpha daqingensis</name>
    <dbReference type="NCBI Taxonomy" id="2026353"/>
    <lineage>
        <taxon>Bacteria</taxon>
        <taxon>Bacillati</taxon>
        <taxon>Actinomycetota</taxon>
        <taxon>Actinomycetes</taxon>
        <taxon>Geodermatophilales</taxon>
        <taxon>Geodermatophilaceae</taxon>
        <taxon>Petropleomorpha</taxon>
    </lineage>
</organism>
<name>A0A853CMA3_9ACTN</name>
<keyword evidence="3" id="KW-1185">Reference proteome</keyword>
<dbReference type="EMBL" id="JACBZT010000001">
    <property type="protein sequence ID" value="NYJ07388.1"/>
    <property type="molecule type" value="Genomic_DNA"/>
</dbReference>
<keyword evidence="1" id="KW-0812">Transmembrane</keyword>
<reference evidence="2 3" key="1">
    <citation type="submission" date="2020-07" db="EMBL/GenBank/DDBJ databases">
        <title>Sequencing the genomes of 1000 actinobacteria strains.</title>
        <authorList>
            <person name="Klenk H.-P."/>
        </authorList>
    </citation>
    <scope>NUCLEOTIDE SEQUENCE [LARGE SCALE GENOMIC DNA]</scope>
    <source>
        <strain evidence="2 3">DSM 104001</strain>
    </source>
</reference>
<evidence type="ECO:0000313" key="3">
    <source>
        <dbReference type="Proteomes" id="UP000541969"/>
    </source>
</evidence>
<proteinExistence type="predicted"/>
<feature type="transmembrane region" description="Helical" evidence="1">
    <location>
        <begin position="18"/>
        <end position="39"/>
    </location>
</feature>
<evidence type="ECO:0000256" key="1">
    <source>
        <dbReference type="SAM" id="Phobius"/>
    </source>
</evidence>
<dbReference type="AlphaFoldDB" id="A0A853CMA3"/>
<comment type="caution">
    <text evidence="2">The sequence shown here is derived from an EMBL/GenBank/DDBJ whole genome shotgun (WGS) entry which is preliminary data.</text>
</comment>
<dbReference type="Proteomes" id="UP000541969">
    <property type="component" value="Unassembled WGS sequence"/>
</dbReference>
<keyword evidence="1" id="KW-1133">Transmembrane helix</keyword>
<gene>
    <name evidence="2" type="ORF">GGQ55_003666</name>
</gene>
<keyword evidence="1" id="KW-0472">Membrane</keyword>
<accession>A0A853CMA3</accession>
<sequence length="68" mass="6654">MSTTVHPSPAAWAAAHRLLLVLAVAVLAAVTVAVVLVAVPRNSSVPSPGGPLTTVDDGCAEVGPATPC</sequence>
<evidence type="ECO:0000313" key="2">
    <source>
        <dbReference type="EMBL" id="NYJ07388.1"/>
    </source>
</evidence>